<organism evidence="5 6">
    <name type="scientific">Boothiomyces macroporosus</name>
    <dbReference type="NCBI Taxonomy" id="261099"/>
    <lineage>
        <taxon>Eukaryota</taxon>
        <taxon>Fungi</taxon>
        <taxon>Fungi incertae sedis</taxon>
        <taxon>Chytridiomycota</taxon>
        <taxon>Chytridiomycota incertae sedis</taxon>
        <taxon>Chytridiomycetes</taxon>
        <taxon>Rhizophydiales</taxon>
        <taxon>Terramycetaceae</taxon>
        <taxon>Boothiomyces</taxon>
    </lineage>
</organism>
<gene>
    <name evidence="5" type="ORF">HK103_001847</name>
</gene>
<proteinExistence type="predicted"/>
<evidence type="ECO:0000256" key="1">
    <source>
        <dbReference type="ARBA" id="ARBA00022701"/>
    </source>
</evidence>
<evidence type="ECO:0000256" key="3">
    <source>
        <dbReference type="SAM" id="MobiDB-lite"/>
    </source>
</evidence>
<evidence type="ECO:0000256" key="2">
    <source>
        <dbReference type="SAM" id="Coils"/>
    </source>
</evidence>
<dbReference type="AlphaFoldDB" id="A0AAD5UDQ6"/>
<evidence type="ECO:0000313" key="5">
    <source>
        <dbReference type="EMBL" id="KAJ3252080.1"/>
    </source>
</evidence>
<dbReference type="GO" id="GO:0005874">
    <property type="term" value="C:microtubule"/>
    <property type="evidence" value="ECO:0007669"/>
    <property type="project" value="UniProtKB-KW"/>
</dbReference>
<dbReference type="InterPro" id="IPR041470">
    <property type="entry name" value="GCP_N"/>
</dbReference>
<protein>
    <recommendedName>
        <fullName evidence="4">Gamma tubulin complex component protein N-terminal domain-containing protein</fullName>
    </recommendedName>
</protein>
<evidence type="ECO:0000259" key="4">
    <source>
        <dbReference type="Pfam" id="PF17681"/>
    </source>
</evidence>
<name>A0AAD5UDQ6_9FUNG</name>
<comment type="caution">
    <text evidence="5">The sequence shown here is derived from an EMBL/GenBank/DDBJ whole genome shotgun (WGS) entry which is preliminary data.</text>
</comment>
<keyword evidence="2" id="KW-0175">Coiled coil</keyword>
<keyword evidence="1" id="KW-0493">Microtubule</keyword>
<keyword evidence="6" id="KW-1185">Reference proteome</keyword>
<feature type="compositionally biased region" description="Polar residues" evidence="3">
    <location>
        <begin position="265"/>
        <end position="278"/>
    </location>
</feature>
<evidence type="ECO:0000313" key="6">
    <source>
        <dbReference type="Proteomes" id="UP001210925"/>
    </source>
</evidence>
<feature type="region of interest" description="Disordered" evidence="3">
    <location>
        <begin position="263"/>
        <end position="285"/>
    </location>
</feature>
<accession>A0AAD5UDQ6</accession>
<dbReference type="Pfam" id="PF17681">
    <property type="entry name" value="GCP_N_terminal"/>
    <property type="match status" value="1"/>
</dbReference>
<feature type="coiled-coil region" evidence="2">
    <location>
        <begin position="93"/>
        <end position="151"/>
    </location>
</feature>
<sequence>MLTVEKLREGTKMLSLLKYLYDLASKPLFTWLECWLTQSSNDQIDTFDPHNEFFISGNKQYGYELKEDLLPSFITLELAREIYSMGITWRQKFLKENEDFKKKELEMQNLQEKEQQNREMEKLENQRLLEHMEIERLNLEYHKKLDNLEKKGMFLDWRTKRVQLSNDRKKILDEPWSEAPLYTFETERKFNYVVQHVEANEIAYPHETTKVVNQNLHTPAPYNGMVSSDCVNLEEQKYSDQEGTNQTLKVTKTQIEDISEKVLEGQSSNSNHESSQLQPDVEMPNESTRIENSFTKDQELINWMLNPCEKNDTIQVVQPNTDIWLKDQFQIVLSISQDFDEMLVSMEESINQTVLFQVPSQYPKAVLLDG</sequence>
<dbReference type="EMBL" id="JADGKB010000155">
    <property type="protein sequence ID" value="KAJ3252080.1"/>
    <property type="molecule type" value="Genomic_DNA"/>
</dbReference>
<reference evidence="5" key="1">
    <citation type="submission" date="2020-05" db="EMBL/GenBank/DDBJ databases">
        <title>Phylogenomic resolution of chytrid fungi.</title>
        <authorList>
            <person name="Stajich J.E."/>
            <person name="Amses K."/>
            <person name="Simmons R."/>
            <person name="Seto K."/>
            <person name="Myers J."/>
            <person name="Bonds A."/>
            <person name="Quandt C.A."/>
            <person name="Barry K."/>
            <person name="Liu P."/>
            <person name="Grigoriev I."/>
            <person name="Longcore J.E."/>
            <person name="James T.Y."/>
        </authorList>
    </citation>
    <scope>NUCLEOTIDE SEQUENCE</scope>
    <source>
        <strain evidence="5">PLAUS21</strain>
    </source>
</reference>
<dbReference type="Proteomes" id="UP001210925">
    <property type="component" value="Unassembled WGS sequence"/>
</dbReference>
<feature type="domain" description="Gamma tubulin complex component protein N-terminal" evidence="4">
    <location>
        <begin position="12"/>
        <end position="122"/>
    </location>
</feature>